<reference evidence="2" key="1">
    <citation type="submission" date="2018-02" db="EMBL/GenBank/DDBJ databases">
        <title>Rhizophora mucronata_Transcriptome.</title>
        <authorList>
            <person name="Meera S.P."/>
            <person name="Sreeshan A."/>
            <person name="Augustine A."/>
        </authorList>
    </citation>
    <scope>NUCLEOTIDE SEQUENCE</scope>
    <source>
        <tissue evidence="2">Leaf</tissue>
    </source>
</reference>
<keyword evidence="1" id="KW-0472">Membrane</keyword>
<accession>A0A2P2IZ55</accession>
<keyword evidence="1" id="KW-1133">Transmembrane helix</keyword>
<proteinExistence type="predicted"/>
<keyword evidence="1" id="KW-0812">Transmembrane</keyword>
<dbReference type="AlphaFoldDB" id="A0A2P2IZ55"/>
<sequence>MFTFINRADIRSCTSSVLTFPMMAVWRAVLPSLFLTLIISSMLKLFLHINCFISSICRSSLLKAGVWKPDTAIWRKVSPALFLDGINEGDALIKASTTANWPLQAAMCNAVLPRLSVELIILEDDIRSLTTSTCPLAAAACKIVEPCLSL</sequence>
<evidence type="ECO:0000256" key="1">
    <source>
        <dbReference type="SAM" id="Phobius"/>
    </source>
</evidence>
<protein>
    <submittedName>
        <fullName evidence="2">Uncharacterized protein MANES_15G156900</fullName>
    </submittedName>
</protein>
<evidence type="ECO:0000313" key="2">
    <source>
        <dbReference type="EMBL" id="MBW86506.1"/>
    </source>
</evidence>
<dbReference type="EMBL" id="GGEC01006023">
    <property type="protein sequence ID" value="MBW86506.1"/>
    <property type="molecule type" value="Transcribed_RNA"/>
</dbReference>
<organism evidence="2">
    <name type="scientific">Rhizophora mucronata</name>
    <name type="common">Asiatic mangrove</name>
    <dbReference type="NCBI Taxonomy" id="61149"/>
    <lineage>
        <taxon>Eukaryota</taxon>
        <taxon>Viridiplantae</taxon>
        <taxon>Streptophyta</taxon>
        <taxon>Embryophyta</taxon>
        <taxon>Tracheophyta</taxon>
        <taxon>Spermatophyta</taxon>
        <taxon>Magnoliopsida</taxon>
        <taxon>eudicotyledons</taxon>
        <taxon>Gunneridae</taxon>
        <taxon>Pentapetalae</taxon>
        <taxon>rosids</taxon>
        <taxon>fabids</taxon>
        <taxon>Malpighiales</taxon>
        <taxon>Rhizophoraceae</taxon>
        <taxon>Rhizophora</taxon>
    </lineage>
</organism>
<feature type="transmembrane region" description="Helical" evidence="1">
    <location>
        <begin position="24"/>
        <end position="47"/>
    </location>
</feature>
<name>A0A2P2IZ55_RHIMU</name>